<dbReference type="EC" id="4.1.3.40" evidence="5"/>
<keyword evidence="1 5" id="KW-0963">Cytoplasm</keyword>
<dbReference type="EMBL" id="QJKI01000001">
    <property type="protein sequence ID" value="PXX82115.1"/>
    <property type="molecule type" value="Genomic_DNA"/>
</dbReference>
<dbReference type="PANTHER" id="PTHR38683:SF1">
    <property type="entry name" value="CHORISMATE PYRUVATE-LYASE"/>
    <property type="match status" value="1"/>
</dbReference>
<gene>
    <name evidence="5" type="primary">ubiC</name>
    <name evidence="6" type="ORF">DFR34_101349</name>
</gene>
<keyword evidence="7" id="KW-1185">Reference proteome</keyword>
<evidence type="ECO:0000256" key="1">
    <source>
        <dbReference type="ARBA" id="ARBA00022490"/>
    </source>
</evidence>
<comment type="subcellular location">
    <subcellularLocation>
        <location evidence="5">Cytoplasm</location>
    </subcellularLocation>
</comment>
<dbReference type="InterPro" id="IPR028978">
    <property type="entry name" value="Chorismate_lyase_/UTRA_dom_sf"/>
</dbReference>
<dbReference type="HAMAP" id="MF_01632">
    <property type="entry name" value="UbiC"/>
    <property type="match status" value="1"/>
</dbReference>
<keyword evidence="4 5" id="KW-0670">Pyruvate</keyword>
<keyword evidence="2 5" id="KW-0831">Ubiquinone biosynthesis</keyword>
<sequence>MYAFPDWRAAPAENVPAALADWLCETGSLTERLIASGRLFAVEVLAQGVEPAWPDEAAALGLAAGAPALAREVRLTLDGVPFVYARSLCRADSPAWAGVLARGSRSLGLTLFGEPGIARHPLNFCAGLAAQSALLARARAALPGAGDWLHARRSLFGQPDDALLVHEVFHPLLAEVTPS</sequence>
<dbReference type="Pfam" id="PF04345">
    <property type="entry name" value="Chor_lyase"/>
    <property type="match status" value="1"/>
</dbReference>
<feature type="binding site" evidence="5">
    <location>
        <position position="71"/>
    </location>
    <ligand>
        <name>substrate</name>
    </ligand>
</feature>
<evidence type="ECO:0000256" key="3">
    <source>
        <dbReference type="ARBA" id="ARBA00023239"/>
    </source>
</evidence>
<protein>
    <recommendedName>
        <fullName evidence="5">Probable chorismate pyruvate-lyase</fullName>
        <shortName evidence="5">CL</shortName>
        <shortName evidence="5">CPL</shortName>
        <ecNumber evidence="5">4.1.3.40</ecNumber>
    </recommendedName>
</protein>
<evidence type="ECO:0000313" key="7">
    <source>
        <dbReference type="Proteomes" id="UP000247555"/>
    </source>
</evidence>
<evidence type="ECO:0000256" key="2">
    <source>
        <dbReference type="ARBA" id="ARBA00022688"/>
    </source>
</evidence>
<dbReference type="PANTHER" id="PTHR38683">
    <property type="entry name" value="CHORISMATE PYRUVATE-LYASE"/>
    <property type="match status" value="1"/>
</dbReference>
<reference evidence="6 7" key="1">
    <citation type="submission" date="2018-05" db="EMBL/GenBank/DDBJ databases">
        <title>Genomic Encyclopedia of Type Strains, Phase IV (KMG-IV): sequencing the most valuable type-strain genomes for metagenomic binning, comparative biology and taxonomic classification.</title>
        <authorList>
            <person name="Goeker M."/>
        </authorList>
    </citation>
    <scope>NUCLEOTIDE SEQUENCE [LARGE SCALE GENOMIC DNA]</scope>
    <source>
        <strain evidence="6 7">DSM 29661</strain>
    </source>
</reference>
<dbReference type="OrthoDB" id="8606430at2"/>
<dbReference type="GO" id="GO:0006744">
    <property type="term" value="P:ubiquinone biosynthetic process"/>
    <property type="evidence" value="ECO:0007669"/>
    <property type="project" value="UniProtKB-UniRule"/>
</dbReference>
<keyword evidence="3 5" id="KW-0456">Lyase</keyword>
<proteinExistence type="inferred from homology"/>
<comment type="caution">
    <text evidence="5">Lacks conserved residue(s) required for the propagation of feature annotation.</text>
</comment>
<dbReference type="SUPFAM" id="SSF64288">
    <property type="entry name" value="Chorismate lyase-like"/>
    <property type="match status" value="1"/>
</dbReference>
<comment type="caution">
    <text evidence="6">The sequence shown here is derived from an EMBL/GenBank/DDBJ whole genome shotgun (WGS) entry which is preliminary data.</text>
</comment>
<dbReference type="AlphaFoldDB" id="A0A318L2P8"/>
<organism evidence="6 7">
    <name type="scientific">Rivihabitans pingtungensis</name>
    <dbReference type="NCBI Taxonomy" id="1054498"/>
    <lineage>
        <taxon>Bacteria</taxon>
        <taxon>Pseudomonadati</taxon>
        <taxon>Pseudomonadota</taxon>
        <taxon>Betaproteobacteria</taxon>
        <taxon>Neisseriales</taxon>
        <taxon>Aquaspirillaceae</taxon>
        <taxon>Rivihabitans</taxon>
    </lineage>
</organism>
<feature type="binding site" evidence="5">
    <location>
        <position position="107"/>
    </location>
    <ligand>
        <name>substrate</name>
    </ligand>
</feature>
<dbReference type="Gene3D" id="3.40.1410.10">
    <property type="entry name" value="Chorismate lyase-like"/>
    <property type="match status" value="1"/>
</dbReference>
<comment type="function">
    <text evidence="5">Removes the pyruvyl group from chorismate, with concomitant aromatization of the ring, to provide 4-hydroxybenzoate (4HB) for the ubiquinone pathway.</text>
</comment>
<dbReference type="RefSeq" id="WP_110389400.1">
    <property type="nucleotide sequence ID" value="NZ_QJKI01000001.1"/>
</dbReference>
<feature type="binding site" evidence="5">
    <location>
        <position position="167"/>
    </location>
    <ligand>
        <name>substrate</name>
    </ligand>
</feature>
<dbReference type="UniPathway" id="UPA00232"/>
<evidence type="ECO:0000256" key="5">
    <source>
        <dbReference type="HAMAP-Rule" id="MF_01632"/>
    </source>
</evidence>
<dbReference type="Proteomes" id="UP000247555">
    <property type="component" value="Unassembled WGS sequence"/>
</dbReference>
<dbReference type="GO" id="GO:0008813">
    <property type="term" value="F:chorismate lyase activity"/>
    <property type="evidence" value="ECO:0007669"/>
    <property type="project" value="UniProtKB-UniRule"/>
</dbReference>
<comment type="similarity">
    <text evidence="5">Belongs to the UbiC family.</text>
</comment>
<evidence type="ECO:0000313" key="6">
    <source>
        <dbReference type="EMBL" id="PXX82115.1"/>
    </source>
</evidence>
<evidence type="ECO:0000256" key="4">
    <source>
        <dbReference type="ARBA" id="ARBA00023317"/>
    </source>
</evidence>
<dbReference type="GO" id="GO:0005829">
    <property type="term" value="C:cytosol"/>
    <property type="evidence" value="ECO:0007669"/>
    <property type="project" value="TreeGrafter"/>
</dbReference>
<dbReference type="InterPro" id="IPR007440">
    <property type="entry name" value="Chorismate--pyruvate_lyase"/>
</dbReference>
<comment type="catalytic activity">
    <reaction evidence="5">
        <text>chorismate = 4-hydroxybenzoate + pyruvate</text>
        <dbReference type="Rhea" id="RHEA:16505"/>
        <dbReference type="ChEBI" id="CHEBI:15361"/>
        <dbReference type="ChEBI" id="CHEBI:17879"/>
        <dbReference type="ChEBI" id="CHEBI:29748"/>
        <dbReference type="EC" id="4.1.3.40"/>
    </reaction>
</comment>
<comment type="pathway">
    <text evidence="5">Cofactor biosynthesis; ubiquinone biosynthesis.</text>
</comment>
<name>A0A318L2P8_9NEIS</name>
<accession>A0A318L2P8</accession>
<dbReference type="GO" id="GO:0042866">
    <property type="term" value="P:pyruvate biosynthetic process"/>
    <property type="evidence" value="ECO:0007669"/>
    <property type="project" value="UniProtKB-UniRule"/>
</dbReference>